<accession>A0ABW0KJA0</accession>
<gene>
    <name evidence="2" type="ORF">ACFQDI_01465</name>
</gene>
<dbReference type="Gene3D" id="2.30.30.40">
    <property type="entry name" value="SH3 Domains"/>
    <property type="match status" value="1"/>
</dbReference>
<proteinExistence type="predicted"/>
<feature type="transmembrane region" description="Helical" evidence="1">
    <location>
        <begin position="457"/>
        <end position="477"/>
    </location>
</feature>
<evidence type="ECO:0000313" key="3">
    <source>
        <dbReference type="Proteomes" id="UP001596052"/>
    </source>
</evidence>
<dbReference type="RefSeq" id="WP_377162652.1">
    <property type="nucleotide sequence ID" value="NZ_JBHSMQ010000001.1"/>
</dbReference>
<feature type="transmembrane region" description="Helical" evidence="1">
    <location>
        <begin position="730"/>
        <end position="752"/>
    </location>
</feature>
<keyword evidence="1" id="KW-0812">Transmembrane</keyword>
<protein>
    <submittedName>
        <fullName evidence="2">BatD family protein</fullName>
    </submittedName>
</protein>
<evidence type="ECO:0000313" key="2">
    <source>
        <dbReference type="EMBL" id="MFC5453508.1"/>
    </source>
</evidence>
<comment type="caution">
    <text evidence="2">The sequence shown here is derived from an EMBL/GenBank/DDBJ whole genome shotgun (WGS) entry which is preliminary data.</text>
</comment>
<name>A0ABW0KJA0_9BACT</name>
<sequence>MCLILLSTGSASAATIRAYIQPDHAHTGQEVSYVISVQNGVIQSEPQLRLPVQVGMSTALTTRQSSVIRGGQEIVSTQFSWGVIGSEPGEFVIPPQEVLVNGEILKTNEVRFIVTESPANTPNAAEDASIPLFQIEVGKTEVYQGEVVPISASLFVPRRGVMLRRIGLIDVNKNDFAIARFPQQAEQNAQRINDIDYIVITYRSTLSALHAGDLKVGPATCELLYEVLDENTQRQMSRGLPFGVIMGGVEPRKHVVKSQEVKVKVLPLPTEGKPENFTGAVGDFSISATATPNELGVGDPLAVDITIDGSGNFEALNPPSMMPPEGWKAYPPRRYNVDGPIDPNLTPALQRRIGYSMVFVPEKVHKELPPFELSYFSPTQKKYISARTSPIALRVKPGTMATATAAVEAAAGTEPPKPPAVQQPKPQISDILMNIPAKARWLSPATANAPLTTSSRFWAIQSIPAALVILATLFTWYRRHRKEAMSGLRGELQDLWRGLEESHLADRDFLQRAAHFIHRSQPGEIQDEALRQIIHRYETQSFTGTSTPGQPLGAGERNRILSTLAPLLKRSAIFIATLAIFSFDAGAAEASPDAVYQQAREALEKGKFTQAQYLGESLTKQHPPALSSEVFTLIANARYRQEDMGRAALWYQRAQLLDPLNPEVRQNLRHLDEKLRFFSFGEKSPLAEWSLMLSKNTWVIAASAGVWIVLLALMRWILAASQSQKGGGSANALILGLLGVLVFIPSATFAAIRPAPGDRVKDVMVVTARDVNAYTSATVTSGNVVALPPGSQVRLLEKRGAWSYVEVPSEDEPVRGWIESATYTPLWPWDMMLLP</sequence>
<dbReference type="Gene3D" id="1.25.40.10">
    <property type="entry name" value="Tetratricopeptide repeat domain"/>
    <property type="match status" value="1"/>
</dbReference>
<dbReference type="Pfam" id="PF13584">
    <property type="entry name" value="BatD"/>
    <property type="match status" value="1"/>
</dbReference>
<evidence type="ECO:0000256" key="1">
    <source>
        <dbReference type="SAM" id="Phobius"/>
    </source>
</evidence>
<dbReference type="InterPro" id="IPR011990">
    <property type="entry name" value="TPR-like_helical_dom_sf"/>
</dbReference>
<dbReference type="PANTHER" id="PTHR40940">
    <property type="entry name" value="PROTEIN BATD-RELATED"/>
    <property type="match status" value="1"/>
</dbReference>
<dbReference type="InterPro" id="IPR025738">
    <property type="entry name" value="BatD"/>
</dbReference>
<keyword evidence="1" id="KW-0472">Membrane</keyword>
<reference evidence="3" key="1">
    <citation type="journal article" date="2019" name="Int. J. Syst. Evol. Microbiol.">
        <title>The Global Catalogue of Microorganisms (GCM) 10K type strain sequencing project: providing services to taxonomists for standard genome sequencing and annotation.</title>
        <authorList>
            <consortium name="The Broad Institute Genomics Platform"/>
            <consortium name="The Broad Institute Genome Sequencing Center for Infectious Disease"/>
            <person name="Wu L."/>
            <person name="Ma J."/>
        </authorList>
    </citation>
    <scope>NUCLEOTIDE SEQUENCE [LARGE SCALE GENOMIC DNA]</scope>
    <source>
        <strain evidence="3">CGMCC 4.1469</strain>
    </source>
</reference>
<dbReference type="SUPFAM" id="SSF48452">
    <property type="entry name" value="TPR-like"/>
    <property type="match status" value="1"/>
</dbReference>
<organism evidence="2 3">
    <name type="scientific">Prosthecobacter fluviatilis</name>
    <dbReference type="NCBI Taxonomy" id="445931"/>
    <lineage>
        <taxon>Bacteria</taxon>
        <taxon>Pseudomonadati</taxon>
        <taxon>Verrucomicrobiota</taxon>
        <taxon>Verrucomicrobiia</taxon>
        <taxon>Verrucomicrobiales</taxon>
        <taxon>Verrucomicrobiaceae</taxon>
        <taxon>Prosthecobacter</taxon>
    </lineage>
</organism>
<dbReference type="PANTHER" id="PTHR40940:SF2">
    <property type="entry name" value="BATD"/>
    <property type="match status" value="1"/>
</dbReference>
<feature type="transmembrane region" description="Helical" evidence="1">
    <location>
        <begin position="698"/>
        <end position="718"/>
    </location>
</feature>
<dbReference type="EMBL" id="JBHSMQ010000001">
    <property type="protein sequence ID" value="MFC5453508.1"/>
    <property type="molecule type" value="Genomic_DNA"/>
</dbReference>
<dbReference type="Proteomes" id="UP001596052">
    <property type="component" value="Unassembled WGS sequence"/>
</dbReference>
<keyword evidence="1" id="KW-1133">Transmembrane helix</keyword>
<keyword evidence="3" id="KW-1185">Reference proteome</keyword>